<organism evidence="3 4">
    <name type="scientific">Rubus argutus</name>
    <name type="common">Southern blackberry</name>
    <dbReference type="NCBI Taxonomy" id="59490"/>
    <lineage>
        <taxon>Eukaryota</taxon>
        <taxon>Viridiplantae</taxon>
        <taxon>Streptophyta</taxon>
        <taxon>Embryophyta</taxon>
        <taxon>Tracheophyta</taxon>
        <taxon>Spermatophyta</taxon>
        <taxon>Magnoliopsida</taxon>
        <taxon>eudicotyledons</taxon>
        <taxon>Gunneridae</taxon>
        <taxon>Pentapetalae</taxon>
        <taxon>rosids</taxon>
        <taxon>fabids</taxon>
        <taxon>Rosales</taxon>
        <taxon>Rosaceae</taxon>
        <taxon>Rosoideae</taxon>
        <taxon>Rosoideae incertae sedis</taxon>
        <taxon>Rubus</taxon>
    </lineage>
</organism>
<keyword evidence="2" id="KW-0812">Transmembrane</keyword>
<feature type="transmembrane region" description="Helical" evidence="2">
    <location>
        <begin position="88"/>
        <end position="106"/>
    </location>
</feature>
<proteinExistence type="predicted"/>
<keyword evidence="2" id="KW-1133">Transmembrane helix</keyword>
<dbReference type="SUPFAM" id="SSF103473">
    <property type="entry name" value="MFS general substrate transporter"/>
    <property type="match status" value="1"/>
</dbReference>
<dbReference type="Gene3D" id="1.20.1250.20">
    <property type="entry name" value="MFS general substrate transporter like domains"/>
    <property type="match status" value="1"/>
</dbReference>
<dbReference type="AlphaFoldDB" id="A0AAW1W446"/>
<protein>
    <submittedName>
        <fullName evidence="3">Uncharacterized protein</fullName>
    </submittedName>
</protein>
<accession>A0AAW1W446</accession>
<evidence type="ECO:0000256" key="1">
    <source>
        <dbReference type="SAM" id="MobiDB-lite"/>
    </source>
</evidence>
<dbReference type="EMBL" id="JBEDUW010000007">
    <property type="protein sequence ID" value="KAK9913628.1"/>
    <property type="molecule type" value="Genomic_DNA"/>
</dbReference>
<reference evidence="3 4" key="1">
    <citation type="journal article" date="2023" name="G3 (Bethesda)">
        <title>A chromosome-length genome assembly and annotation of blackberry (Rubus argutus, cv. 'Hillquist').</title>
        <authorList>
            <person name="Bruna T."/>
            <person name="Aryal R."/>
            <person name="Dudchenko O."/>
            <person name="Sargent D.J."/>
            <person name="Mead D."/>
            <person name="Buti M."/>
            <person name="Cavallini A."/>
            <person name="Hytonen T."/>
            <person name="Andres J."/>
            <person name="Pham M."/>
            <person name="Weisz D."/>
            <person name="Mascagni F."/>
            <person name="Usai G."/>
            <person name="Natali L."/>
            <person name="Bassil N."/>
            <person name="Fernandez G.E."/>
            <person name="Lomsadze A."/>
            <person name="Armour M."/>
            <person name="Olukolu B."/>
            <person name="Poorten T."/>
            <person name="Britton C."/>
            <person name="Davik J."/>
            <person name="Ashrafi H."/>
            <person name="Aiden E.L."/>
            <person name="Borodovsky M."/>
            <person name="Worthington M."/>
        </authorList>
    </citation>
    <scope>NUCLEOTIDE SEQUENCE [LARGE SCALE GENOMIC DNA]</scope>
    <source>
        <strain evidence="3">PI 553951</strain>
    </source>
</reference>
<sequence>MELQEVEKRSKISGGETRREEENLVHDSSIDYKGRVPLRASTGVWKASLFIITIEFSERLSYFGIATNLITYLTQVIHQDIKTAAKNVNYWTGVTTIMPLIGGFLADAYTGRFNMVLFSSLIYLMGLSSLDNVTVRPKSKALQHEDVSTA</sequence>
<dbReference type="PANTHER" id="PTHR11654">
    <property type="entry name" value="OLIGOPEPTIDE TRANSPORTER-RELATED"/>
    <property type="match status" value="1"/>
</dbReference>
<feature type="region of interest" description="Disordered" evidence="1">
    <location>
        <begin position="1"/>
        <end position="22"/>
    </location>
</feature>
<evidence type="ECO:0000313" key="3">
    <source>
        <dbReference type="EMBL" id="KAK9913628.1"/>
    </source>
</evidence>
<dbReference type="Proteomes" id="UP001457282">
    <property type="component" value="Unassembled WGS sequence"/>
</dbReference>
<name>A0AAW1W446_RUBAR</name>
<feature type="transmembrane region" description="Helical" evidence="2">
    <location>
        <begin position="112"/>
        <end position="130"/>
    </location>
</feature>
<comment type="caution">
    <text evidence="3">The sequence shown here is derived from an EMBL/GenBank/DDBJ whole genome shotgun (WGS) entry which is preliminary data.</text>
</comment>
<keyword evidence="2" id="KW-0472">Membrane</keyword>
<evidence type="ECO:0000313" key="4">
    <source>
        <dbReference type="Proteomes" id="UP001457282"/>
    </source>
</evidence>
<gene>
    <name evidence="3" type="ORF">M0R45_037438</name>
</gene>
<evidence type="ECO:0000256" key="2">
    <source>
        <dbReference type="SAM" id="Phobius"/>
    </source>
</evidence>
<dbReference type="InterPro" id="IPR036259">
    <property type="entry name" value="MFS_trans_sf"/>
</dbReference>
<keyword evidence="4" id="KW-1185">Reference proteome</keyword>